<comment type="caution">
    <text evidence="2">The sequence shown here is derived from an EMBL/GenBank/DDBJ whole genome shotgun (WGS) entry which is preliminary data.</text>
</comment>
<keyword evidence="1" id="KW-0472">Membrane</keyword>
<dbReference type="Proteomes" id="UP000603141">
    <property type="component" value="Unassembled WGS sequence"/>
</dbReference>
<protein>
    <submittedName>
        <fullName evidence="2">Uncharacterized protein</fullName>
    </submittedName>
</protein>
<feature type="transmembrane region" description="Helical" evidence="1">
    <location>
        <begin position="99"/>
        <end position="122"/>
    </location>
</feature>
<dbReference type="EMBL" id="JAENIJ010000002">
    <property type="protein sequence ID" value="MBK1881035.1"/>
    <property type="molecule type" value="Genomic_DNA"/>
</dbReference>
<feature type="transmembrane region" description="Helical" evidence="1">
    <location>
        <begin position="36"/>
        <end position="54"/>
    </location>
</feature>
<sequence length="256" mass="27763">MKSKGSLGALGVIVIVKLILASPLLPRNIYIFEPPLRLLGGWIVHSFIVLPIAAAKWRTMLLPASCLIVATLFGHAVVRSILRKSFTPIQWNFRQTTSVVALLLFTSSAAIAISAVAHQLVWLSTQDKITQRSGNSETTAALSIAKNLSIGIDSFQQETGRPPTTLEEVIEYLQMPDEQFRIRFDSGPKEGFLILPPASTTALTTEATPVVISPVLPESGKFIVGYSDGSANSWPARRFVKFLQSRKAAAAPPAND</sequence>
<name>A0A934S0K1_9BACT</name>
<organism evidence="2 3">
    <name type="scientific">Luteolibacter pohnpeiensis</name>
    <dbReference type="NCBI Taxonomy" id="454153"/>
    <lineage>
        <taxon>Bacteria</taxon>
        <taxon>Pseudomonadati</taxon>
        <taxon>Verrucomicrobiota</taxon>
        <taxon>Verrucomicrobiia</taxon>
        <taxon>Verrucomicrobiales</taxon>
        <taxon>Verrucomicrobiaceae</taxon>
        <taxon>Luteolibacter</taxon>
    </lineage>
</organism>
<dbReference type="RefSeq" id="WP_200266831.1">
    <property type="nucleotide sequence ID" value="NZ_JAENIJ010000002.1"/>
</dbReference>
<evidence type="ECO:0000313" key="3">
    <source>
        <dbReference type="Proteomes" id="UP000603141"/>
    </source>
</evidence>
<feature type="transmembrane region" description="Helical" evidence="1">
    <location>
        <begin position="6"/>
        <end position="24"/>
    </location>
</feature>
<evidence type="ECO:0000256" key="1">
    <source>
        <dbReference type="SAM" id="Phobius"/>
    </source>
</evidence>
<evidence type="ECO:0000313" key="2">
    <source>
        <dbReference type="EMBL" id="MBK1881035.1"/>
    </source>
</evidence>
<keyword evidence="3" id="KW-1185">Reference proteome</keyword>
<keyword evidence="1" id="KW-1133">Transmembrane helix</keyword>
<keyword evidence="1" id="KW-0812">Transmembrane</keyword>
<reference evidence="2" key="1">
    <citation type="submission" date="2021-01" db="EMBL/GenBank/DDBJ databases">
        <title>Modified the classification status of verrucomicrobia.</title>
        <authorList>
            <person name="Feng X."/>
        </authorList>
    </citation>
    <scope>NUCLEOTIDE SEQUENCE</scope>
    <source>
        <strain evidence="2">KCTC 22041</strain>
    </source>
</reference>
<accession>A0A934S0K1</accession>
<dbReference type="AlphaFoldDB" id="A0A934S0K1"/>
<gene>
    <name evidence="2" type="ORF">JIN85_01335</name>
</gene>
<feature type="transmembrane region" description="Helical" evidence="1">
    <location>
        <begin position="60"/>
        <end position="78"/>
    </location>
</feature>
<proteinExistence type="predicted"/>